<name>A0A699Z0V8_HAELA</name>
<keyword evidence="2" id="KW-1185">Reference proteome</keyword>
<dbReference type="InterPro" id="IPR029047">
    <property type="entry name" value="HSP70_peptide-bd_sf"/>
</dbReference>
<evidence type="ECO:0000313" key="1">
    <source>
        <dbReference type="EMBL" id="GFH12644.1"/>
    </source>
</evidence>
<dbReference type="Gene3D" id="2.60.34.10">
    <property type="entry name" value="Substrate Binding Domain Of DNAk, Chain A, domain 1"/>
    <property type="match status" value="1"/>
</dbReference>
<dbReference type="Proteomes" id="UP000485058">
    <property type="component" value="Unassembled WGS sequence"/>
</dbReference>
<feature type="non-terminal residue" evidence="1">
    <location>
        <position position="1"/>
    </location>
</feature>
<proteinExistence type="predicted"/>
<comment type="caution">
    <text evidence="1">The sequence shown here is derived from an EMBL/GenBank/DDBJ whole genome shotgun (WGS) entry which is preliminary data.</text>
</comment>
<evidence type="ECO:0000313" key="2">
    <source>
        <dbReference type="Proteomes" id="UP000485058"/>
    </source>
</evidence>
<keyword evidence="1" id="KW-0346">Stress response</keyword>
<feature type="non-terminal residue" evidence="1">
    <location>
        <position position="57"/>
    </location>
</feature>
<sequence length="57" mass="6000">VGPFTVPPGAERCTLKVKVHMNLHGIIGVDTVQAIEEEKVGEAAAKSTPEVKMEDAA</sequence>
<gene>
    <name evidence="1" type="ORF">HaLaN_08368</name>
</gene>
<dbReference type="AlphaFoldDB" id="A0A699Z0V8"/>
<dbReference type="EMBL" id="BLLF01000525">
    <property type="protein sequence ID" value="GFH12644.1"/>
    <property type="molecule type" value="Genomic_DNA"/>
</dbReference>
<reference evidence="1 2" key="1">
    <citation type="submission" date="2020-02" db="EMBL/GenBank/DDBJ databases">
        <title>Draft genome sequence of Haematococcus lacustris strain NIES-144.</title>
        <authorList>
            <person name="Morimoto D."/>
            <person name="Nakagawa S."/>
            <person name="Yoshida T."/>
            <person name="Sawayama S."/>
        </authorList>
    </citation>
    <scope>NUCLEOTIDE SEQUENCE [LARGE SCALE GENOMIC DNA]</scope>
    <source>
        <strain evidence="1 2">NIES-144</strain>
    </source>
</reference>
<organism evidence="1 2">
    <name type="scientific">Haematococcus lacustris</name>
    <name type="common">Green alga</name>
    <name type="synonym">Haematococcus pluvialis</name>
    <dbReference type="NCBI Taxonomy" id="44745"/>
    <lineage>
        <taxon>Eukaryota</taxon>
        <taxon>Viridiplantae</taxon>
        <taxon>Chlorophyta</taxon>
        <taxon>core chlorophytes</taxon>
        <taxon>Chlorophyceae</taxon>
        <taxon>CS clade</taxon>
        <taxon>Chlamydomonadales</taxon>
        <taxon>Haematococcaceae</taxon>
        <taxon>Haematococcus</taxon>
    </lineage>
</organism>
<protein>
    <submittedName>
        <fullName evidence="1">Heat shock protein 70E2</fullName>
    </submittedName>
</protein>
<accession>A0A699Z0V8</accession>